<gene>
    <name evidence="3" type="ORF">GS18_0210615</name>
</gene>
<dbReference type="AlphaFoldDB" id="A0A084GW68"/>
<comment type="caution">
    <text evidence="3">The sequence shown here is derived from an EMBL/GenBank/DDBJ whole genome shotgun (WGS) entry which is preliminary data.</text>
</comment>
<dbReference type="InterPro" id="IPR051332">
    <property type="entry name" value="Fosfomycin_Res_Enzymes"/>
</dbReference>
<evidence type="ECO:0000313" key="3">
    <source>
        <dbReference type="EMBL" id="KEZ51580.1"/>
    </source>
</evidence>
<name>A0A084GW68_METID</name>
<dbReference type="SUPFAM" id="SSF54593">
    <property type="entry name" value="Glyoxalase/Bleomycin resistance protein/Dihydroxybiphenyl dioxygenase"/>
    <property type="match status" value="1"/>
</dbReference>
<dbReference type="PANTHER" id="PTHR36113">
    <property type="entry name" value="LYASE, PUTATIVE-RELATED-RELATED"/>
    <property type="match status" value="1"/>
</dbReference>
<evidence type="ECO:0000313" key="4">
    <source>
        <dbReference type="Proteomes" id="UP000028549"/>
    </source>
</evidence>
<dbReference type="GO" id="GO:0046872">
    <property type="term" value="F:metal ion binding"/>
    <property type="evidence" value="ECO:0007669"/>
    <property type="project" value="UniProtKB-KW"/>
</dbReference>
<proteinExistence type="predicted"/>
<keyword evidence="1" id="KW-0479">Metal-binding</keyword>
<accession>A0A084GW68</accession>
<keyword evidence="4" id="KW-1185">Reference proteome</keyword>
<dbReference type="PANTHER" id="PTHR36113:SF6">
    <property type="entry name" value="FOSFOMYCIN RESISTANCE PROTEIN FOSX"/>
    <property type="match status" value="1"/>
</dbReference>
<dbReference type="PROSITE" id="PS51819">
    <property type="entry name" value="VOC"/>
    <property type="match status" value="1"/>
</dbReference>
<dbReference type="InterPro" id="IPR004360">
    <property type="entry name" value="Glyas_Fos-R_dOase_dom"/>
</dbReference>
<feature type="domain" description="VOC" evidence="2">
    <location>
        <begin position="5"/>
        <end position="131"/>
    </location>
</feature>
<dbReference type="STRING" id="246786.GS18_0210615"/>
<protein>
    <recommendedName>
        <fullName evidence="2">VOC domain-containing protein</fullName>
    </recommendedName>
</protein>
<dbReference type="InterPro" id="IPR029068">
    <property type="entry name" value="Glyas_Bleomycin-R_OHBP_Dase"/>
</dbReference>
<dbReference type="OrthoDB" id="5296884at2"/>
<evidence type="ECO:0000259" key="2">
    <source>
        <dbReference type="PROSITE" id="PS51819"/>
    </source>
</evidence>
<sequence length="131" mass="15598">MSKGLIHHIEIYVSDLKRSIEFWGWFLDELGYSLYQEWDQGQSWKIEDTYLVFVQTQERYMDVSFNRCRVGLNHLAFHSSSREHVDEMTRKLKEKGIPILYPDKHPFAGGNEHYAVYFEDPDRIKVELVAP</sequence>
<dbReference type="CDD" id="cd07242">
    <property type="entry name" value="VOC_BsYqjT"/>
    <property type="match status" value="1"/>
</dbReference>
<dbReference type="RefSeq" id="WP_035206987.1">
    <property type="nucleotide sequence ID" value="NZ_JNVC02000005.1"/>
</dbReference>
<reference evidence="3 4" key="1">
    <citation type="journal article" date="2005" name="Int. J. Syst. Evol. Microbiol.">
        <title>Bacillus cibi sp. nov., isolated from jeotgal, a traditional Korean fermented seafood.</title>
        <authorList>
            <person name="Yoon J.H."/>
            <person name="Lee C.H."/>
            <person name="Oh T.K."/>
        </authorList>
    </citation>
    <scope>NUCLEOTIDE SEQUENCE [LARGE SCALE GENOMIC DNA]</scope>
    <source>
        <strain evidence="3 4">DSM 16189</strain>
    </source>
</reference>
<evidence type="ECO:0000256" key="1">
    <source>
        <dbReference type="ARBA" id="ARBA00022723"/>
    </source>
</evidence>
<dbReference type="Gene3D" id="3.10.180.10">
    <property type="entry name" value="2,3-Dihydroxybiphenyl 1,2-Dioxygenase, domain 1"/>
    <property type="match status" value="1"/>
</dbReference>
<organism evidence="3 4">
    <name type="scientific">Metabacillus indicus</name>
    <name type="common">Bacillus indicus</name>
    <dbReference type="NCBI Taxonomy" id="246786"/>
    <lineage>
        <taxon>Bacteria</taxon>
        <taxon>Bacillati</taxon>
        <taxon>Bacillota</taxon>
        <taxon>Bacilli</taxon>
        <taxon>Bacillales</taxon>
        <taxon>Bacillaceae</taxon>
        <taxon>Metabacillus</taxon>
    </lineage>
</organism>
<dbReference type="Proteomes" id="UP000028549">
    <property type="component" value="Unassembled WGS sequence"/>
</dbReference>
<dbReference type="InterPro" id="IPR037523">
    <property type="entry name" value="VOC_core"/>
</dbReference>
<dbReference type="Pfam" id="PF00903">
    <property type="entry name" value="Glyoxalase"/>
    <property type="match status" value="1"/>
</dbReference>
<dbReference type="EMBL" id="JNVC02000005">
    <property type="protein sequence ID" value="KEZ51580.1"/>
    <property type="molecule type" value="Genomic_DNA"/>
</dbReference>